<dbReference type="EMBL" id="CP144745">
    <property type="protein sequence ID" value="WVZ51128.1"/>
    <property type="molecule type" value="Genomic_DNA"/>
</dbReference>
<name>A0AAQ3SDE9_PASNO</name>
<gene>
    <name evidence="1" type="ORF">U9M48_002303</name>
</gene>
<dbReference type="InterPro" id="IPR032675">
    <property type="entry name" value="LRR_dom_sf"/>
</dbReference>
<evidence type="ECO:0000313" key="2">
    <source>
        <dbReference type="Proteomes" id="UP001341281"/>
    </source>
</evidence>
<proteinExistence type="predicted"/>
<protein>
    <submittedName>
        <fullName evidence="1">Uncharacterized protein</fullName>
    </submittedName>
</protein>
<reference evidence="1 2" key="1">
    <citation type="submission" date="2024-02" db="EMBL/GenBank/DDBJ databases">
        <title>High-quality chromosome-scale genome assembly of Pensacola bahiagrass (Paspalum notatum Flugge var. saurae).</title>
        <authorList>
            <person name="Vega J.M."/>
            <person name="Podio M."/>
            <person name="Orjuela J."/>
            <person name="Siena L.A."/>
            <person name="Pessino S.C."/>
            <person name="Combes M.C."/>
            <person name="Mariac C."/>
            <person name="Albertini E."/>
            <person name="Pupilli F."/>
            <person name="Ortiz J.P.A."/>
            <person name="Leblanc O."/>
        </authorList>
    </citation>
    <scope>NUCLEOTIDE SEQUENCE [LARGE SCALE GENOMIC DNA]</scope>
    <source>
        <strain evidence="1">R1</strain>
        <tissue evidence="1">Leaf</tissue>
    </source>
</reference>
<sequence length="61" mass="6581">MVLDLSMNSLSGHLPSNVGYINTLSLFSNRITGGFPRSICKGFQPRSAKPGKQQPCTVKTV</sequence>
<dbReference type="AlphaFoldDB" id="A0AAQ3SDE9"/>
<dbReference type="Gene3D" id="3.80.10.10">
    <property type="entry name" value="Ribonuclease Inhibitor"/>
    <property type="match status" value="1"/>
</dbReference>
<organism evidence="1 2">
    <name type="scientific">Paspalum notatum var. saurae</name>
    <dbReference type="NCBI Taxonomy" id="547442"/>
    <lineage>
        <taxon>Eukaryota</taxon>
        <taxon>Viridiplantae</taxon>
        <taxon>Streptophyta</taxon>
        <taxon>Embryophyta</taxon>
        <taxon>Tracheophyta</taxon>
        <taxon>Spermatophyta</taxon>
        <taxon>Magnoliopsida</taxon>
        <taxon>Liliopsida</taxon>
        <taxon>Poales</taxon>
        <taxon>Poaceae</taxon>
        <taxon>PACMAD clade</taxon>
        <taxon>Panicoideae</taxon>
        <taxon>Andropogonodae</taxon>
        <taxon>Paspaleae</taxon>
        <taxon>Paspalinae</taxon>
        <taxon>Paspalum</taxon>
    </lineage>
</organism>
<dbReference type="Proteomes" id="UP001341281">
    <property type="component" value="Chromosome 01"/>
</dbReference>
<dbReference type="Pfam" id="PF00560">
    <property type="entry name" value="LRR_1"/>
    <property type="match status" value="2"/>
</dbReference>
<keyword evidence="2" id="KW-1185">Reference proteome</keyword>
<evidence type="ECO:0000313" key="1">
    <source>
        <dbReference type="EMBL" id="WVZ51128.1"/>
    </source>
</evidence>
<dbReference type="InterPro" id="IPR001611">
    <property type="entry name" value="Leu-rich_rpt"/>
</dbReference>
<accession>A0AAQ3SDE9</accession>